<accession>A0A427AY94</accession>
<keyword evidence="3" id="KW-0853">WD repeat</keyword>
<dbReference type="InterPro" id="IPR011047">
    <property type="entry name" value="Quinoprotein_ADH-like_sf"/>
</dbReference>
<evidence type="ECO:0000256" key="5">
    <source>
        <dbReference type="ARBA" id="ARBA00022737"/>
    </source>
</evidence>
<dbReference type="PANTHER" id="PTHR14344:SF3">
    <property type="entry name" value="WD REPEAT-CONTAINING PROTEIN 6"/>
    <property type="match status" value="1"/>
</dbReference>
<dbReference type="GO" id="GO:0005737">
    <property type="term" value="C:cytoplasm"/>
    <property type="evidence" value="ECO:0007669"/>
    <property type="project" value="UniProtKB-SubCell"/>
</dbReference>
<evidence type="ECO:0000256" key="4">
    <source>
        <dbReference type="ARBA" id="ARBA00022694"/>
    </source>
</evidence>
<name>A0A427AY94_ENSVE</name>
<feature type="non-terminal residue" evidence="7">
    <location>
        <position position="1"/>
    </location>
</feature>
<dbReference type="Gene3D" id="2.130.10.10">
    <property type="entry name" value="YVTN repeat-like/Quinoprotein amine dehydrogenase"/>
    <property type="match status" value="1"/>
</dbReference>
<evidence type="ECO:0000256" key="6">
    <source>
        <dbReference type="ARBA" id="ARBA00038255"/>
    </source>
</evidence>
<protein>
    <submittedName>
        <fullName evidence="7">Uncharacterized protein</fullName>
    </submittedName>
</protein>
<dbReference type="Proteomes" id="UP000287651">
    <property type="component" value="Unassembled WGS sequence"/>
</dbReference>
<organism evidence="7 8">
    <name type="scientific">Ensete ventricosum</name>
    <name type="common">Abyssinian banana</name>
    <name type="synonym">Musa ensete</name>
    <dbReference type="NCBI Taxonomy" id="4639"/>
    <lineage>
        <taxon>Eukaryota</taxon>
        <taxon>Viridiplantae</taxon>
        <taxon>Streptophyta</taxon>
        <taxon>Embryophyta</taxon>
        <taxon>Tracheophyta</taxon>
        <taxon>Spermatophyta</taxon>
        <taxon>Magnoliopsida</taxon>
        <taxon>Liliopsida</taxon>
        <taxon>Zingiberales</taxon>
        <taxon>Musaceae</taxon>
        <taxon>Ensete</taxon>
    </lineage>
</organism>
<reference evidence="7 8" key="1">
    <citation type="journal article" date="2014" name="Agronomy (Basel)">
        <title>A Draft Genome Sequence for Ensete ventricosum, the Drought-Tolerant Tree Against Hunger.</title>
        <authorList>
            <person name="Harrison J."/>
            <person name="Moore K.A."/>
            <person name="Paszkiewicz K."/>
            <person name="Jones T."/>
            <person name="Grant M."/>
            <person name="Ambacheew D."/>
            <person name="Muzemil S."/>
            <person name="Studholme D.J."/>
        </authorList>
    </citation>
    <scope>NUCLEOTIDE SEQUENCE [LARGE SCALE GENOMIC DNA]</scope>
</reference>
<keyword evidence="4" id="KW-0819">tRNA processing</keyword>
<evidence type="ECO:0000256" key="1">
    <source>
        <dbReference type="ARBA" id="ARBA00004496"/>
    </source>
</evidence>
<comment type="caution">
    <text evidence="7">The sequence shown here is derived from an EMBL/GenBank/DDBJ whole genome shotgun (WGS) entry which is preliminary data.</text>
</comment>
<sequence length="237" mass="26330">TGSELLVYDVESGKLINTFQVFEGVRVHGISLRYPDTKEDFFSSEADYLVAVFGERRLKLFLLRVDVGLSDRAGGELCVRLDLVQRLPGFDHWILDACFLKVFPGGRGIWRCLYDPDSSLLVSAGFDSTIKVHQLYSSSSTGTREQGGLVDDPKDQREIFEICAPKLTKQLGLMDSLDADHTSTMLKYKRYSPIEMGGWSKSILLGEHVGGSAVRFDVALLVPTKSPILSLQHIVVT</sequence>
<proteinExistence type="inferred from homology"/>
<dbReference type="AlphaFoldDB" id="A0A427AY94"/>
<feature type="non-terminal residue" evidence="7">
    <location>
        <position position="237"/>
    </location>
</feature>
<gene>
    <name evidence="7" type="ORF">B296_00022436</name>
</gene>
<dbReference type="InterPro" id="IPR051973">
    <property type="entry name" value="tRNA_Anticodon_Mtase-Reg"/>
</dbReference>
<dbReference type="InterPro" id="IPR015943">
    <property type="entry name" value="WD40/YVTN_repeat-like_dom_sf"/>
</dbReference>
<keyword evidence="2" id="KW-0963">Cytoplasm</keyword>
<comment type="similarity">
    <text evidence="6">Belongs to the WD repeat WDR6 family.</text>
</comment>
<evidence type="ECO:0000256" key="2">
    <source>
        <dbReference type="ARBA" id="ARBA00022490"/>
    </source>
</evidence>
<keyword evidence="5" id="KW-0677">Repeat</keyword>
<dbReference type="InterPro" id="IPR001680">
    <property type="entry name" value="WD40_rpt"/>
</dbReference>
<evidence type="ECO:0000313" key="8">
    <source>
        <dbReference type="Proteomes" id="UP000287651"/>
    </source>
</evidence>
<dbReference type="EMBL" id="AMZH03000965">
    <property type="protein sequence ID" value="RRT81213.1"/>
    <property type="molecule type" value="Genomic_DNA"/>
</dbReference>
<comment type="subcellular location">
    <subcellularLocation>
        <location evidence="1">Cytoplasm</location>
    </subcellularLocation>
</comment>
<evidence type="ECO:0000313" key="7">
    <source>
        <dbReference type="EMBL" id="RRT81213.1"/>
    </source>
</evidence>
<dbReference type="SMART" id="SM00320">
    <property type="entry name" value="WD40"/>
    <property type="match status" value="1"/>
</dbReference>
<dbReference type="GO" id="GO:0030488">
    <property type="term" value="P:tRNA methylation"/>
    <property type="evidence" value="ECO:0007669"/>
    <property type="project" value="TreeGrafter"/>
</dbReference>
<evidence type="ECO:0000256" key="3">
    <source>
        <dbReference type="ARBA" id="ARBA00022574"/>
    </source>
</evidence>
<dbReference type="SUPFAM" id="SSF50998">
    <property type="entry name" value="Quinoprotein alcohol dehydrogenase-like"/>
    <property type="match status" value="1"/>
</dbReference>
<dbReference type="PANTHER" id="PTHR14344">
    <property type="entry name" value="WD REPEAT PROTEIN"/>
    <property type="match status" value="1"/>
</dbReference>